<accession>A0ACB8D8I6</accession>
<dbReference type="EMBL" id="CM023472">
    <property type="protein sequence ID" value="KAH7960810.1"/>
    <property type="molecule type" value="Genomic_DNA"/>
</dbReference>
<reference evidence="1" key="1">
    <citation type="submission" date="2020-05" db="EMBL/GenBank/DDBJ databases">
        <title>Large-scale comparative analyses of tick genomes elucidate their genetic diversity and vector capacities.</title>
        <authorList>
            <person name="Jia N."/>
            <person name="Wang J."/>
            <person name="Shi W."/>
            <person name="Du L."/>
            <person name="Sun Y."/>
            <person name="Zhan W."/>
            <person name="Jiang J."/>
            <person name="Wang Q."/>
            <person name="Zhang B."/>
            <person name="Ji P."/>
            <person name="Sakyi L.B."/>
            <person name="Cui X."/>
            <person name="Yuan T."/>
            <person name="Jiang B."/>
            <person name="Yang W."/>
            <person name="Lam T.T.-Y."/>
            <person name="Chang Q."/>
            <person name="Ding S."/>
            <person name="Wang X."/>
            <person name="Zhu J."/>
            <person name="Ruan X."/>
            <person name="Zhao L."/>
            <person name="Wei J."/>
            <person name="Que T."/>
            <person name="Du C."/>
            <person name="Cheng J."/>
            <person name="Dai P."/>
            <person name="Han X."/>
            <person name="Huang E."/>
            <person name="Gao Y."/>
            <person name="Liu J."/>
            <person name="Shao H."/>
            <person name="Ye R."/>
            <person name="Li L."/>
            <person name="Wei W."/>
            <person name="Wang X."/>
            <person name="Wang C."/>
            <person name="Yang T."/>
            <person name="Huo Q."/>
            <person name="Li W."/>
            <person name="Guo W."/>
            <person name="Chen H."/>
            <person name="Zhou L."/>
            <person name="Ni X."/>
            <person name="Tian J."/>
            <person name="Zhou Y."/>
            <person name="Sheng Y."/>
            <person name="Liu T."/>
            <person name="Pan Y."/>
            <person name="Xia L."/>
            <person name="Li J."/>
            <person name="Zhao F."/>
            <person name="Cao W."/>
        </authorList>
    </citation>
    <scope>NUCLEOTIDE SEQUENCE</scope>
    <source>
        <strain evidence="1">Dsil-2018</strain>
    </source>
</reference>
<gene>
    <name evidence="1" type="ORF">HPB49_023582</name>
</gene>
<comment type="caution">
    <text evidence="1">The sequence shown here is derived from an EMBL/GenBank/DDBJ whole genome shotgun (WGS) entry which is preliminary data.</text>
</comment>
<evidence type="ECO:0000313" key="1">
    <source>
        <dbReference type="EMBL" id="KAH7960810.1"/>
    </source>
</evidence>
<evidence type="ECO:0000313" key="2">
    <source>
        <dbReference type="Proteomes" id="UP000821865"/>
    </source>
</evidence>
<dbReference type="Proteomes" id="UP000821865">
    <property type="component" value="Chromosome 3"/>
</dbReference>
<name>A0ACB8D8I6_DERSI</name>
<organism evidence="1 2">
    <name type="scientific">Dermacentor silvarum</name>
    <name type="common">Tick</name>
    <dbReference type="NCBI Taxonomy" id="543639"/>
    <lineage>
        <taxon>Eukaryota</taxon>
        <taxon>Metazoa</taxon>
        <taxon>Ecdysozoa</taxon>
        <taxon>Arthropoda</taxon>
        <taxon>Chelicerata</taxon>
        <taxon>Arachnida</taxon>
        <taxon>Acari</taxon>
        <taxon>Parasitiformes</taxon>
        <taxon>Ixodida</taxon>
        <taxon>Ixodoidea</taxon>
        <taxon>Ixodidae</taxon>
        <taxon>Rhipicephalinae</taxon>
        <taxon>Dermacentor</taxon>
    </lineage>
</organism>
<proteinExistence type="predicted"/>
<sequence>MDDYRLSVPTPHYYYNETLNPSLLNPYATAANRVSHAAVGTKFHREGQKCFHTSRVSYDLNTLDDFCKPKTDPVRALIMGAAYHNMQHQDTVYSKECCAALKPVYSFDDFKKESKSYDAVNRLKAVYGNYFEDLDLIAGLALETPVQGSFYGPTTLCILGEQYYRLKYADRFWFENLYHPGAFSKEQVQDIAKVTLATLICRNTDVEYIQPNVFKMAGSPLQDGAPRMETDCIGVRRRTSR</sequence>
<protein>
    <submittedName>
        <fullName evidence="1">Uncharacterized protein</fullName>
    </submittedName>
</protein>
<keyword evidence="2" id="KW-1185">Reference proteome</keyword>